<evidence type="ECO:0000313" key="2">
    <source>
        <dbReference type="Proteomes" id="UP000004508"/>
    </source>
</evidence>
<keyword evidence="2" id="KW-1185">Reference proteome</keyword>
<reference evidence="1 2" key="1">
    <citation type="journal article" date="2011" name="Stand. Genomic Sci.">
        <title>Non-contiguous finished genome sequence and contextual data of the filamentous soil bacterium Ktedonobacter racemifer type strain (SOSP1-21).</title>
        <authorList>
            <person name="Chang Y.J."/>
            <person name="Land M."/>
            <person name="Hauser L."/>
            <person name="Chertkov O."/>
            <person name="Del Rio T.G."/>
            <person name="Nolan M."/>
            <person name="Copeland A."/>
            <person name="Tice H."/>
            <person name="Cheng J.F."/>
            <person name="Lucas S."/>
            <person name="Han C."/>
            <person name="Goodwin L."/>
            <person name="Pitluck S."/>
            <person name="Ivanova N."/>
            <person name="Ovchinikova G."/>
            <person name="Pati A."/>
            <person name="Chen A."/>
            <person name="Palaniappan K."/>
            <person name="Mavromatis K."/>
            <person name="Liolios K."/>
            <person name="Brettin T."/>
            <person name="Fiebig A."/>
            <person name="Rohde M."/>
            <person name="Abt B."/>
            <person name="Goker M."/>
            <person name="Detter J.C."/>
            <person name="Woyke T."/>
            <person name="Bristow J."/>
            <person name="Eisen J.A."/>
            <person name="Markowitz V."/>
            <person name="Hugenholtz P."/>
            <person name="Kyrpides N.C."/>
            <person name="Klenk H.P."/>
            <person name="Lapidus A."/>
        </authorList>
    </citation>
    <scope>NUCLEOTIDE SEQUENCE [LARGE SCALE GENOMIC DNA]</scope>
    <source>
        <strain evidence="2">DSM 44963</strain>
    </source>
</reference>
<dbReference type="Pfam" id="PF00702">
    <property type="entry name" value="Hydrolase"/>
    <property type="match status" value="1"/>
</dbReference>
<dbReference type="SUPFAM" id="SSF56784">
    <property type="entry name" value="HAD-like"/>
    <property type="match status" value="1"/>
</dbReference>
<accession>D6U6G6</accession>
<dbReference type="Proteomes" id="UP000004508">
    <property type="component" value="Unassembled WGS sequence"/>
</dbReference>
<dbReference type="Gene3D" id="1.10.286.50">
    <property type="match status" value="1"/>
</dbReference>
<dbReference type="InterPro" id="IPR036412">
    <property type="entry name" value="HAD-like_sf"/>
</dbReference>
<evidence type="ECO:0008006" key="3">
    <source>
        <dbReference type="Google" id="ProtNLM"/>
    </source>
</evidence>
<dbReference type="Gene3D" id="3.40.50.1000">
    <property type="entry name" value="HAD superfamily/HAD-like"/>
    <property type="match status" value="1"/>
</dbReference>
<dbReference type="EMBL" id="ADVG01000005">
    <property type="protein sequence ID" value="EFH80577.1"/>
    <property type="molecule type" value="Genomic_DNA"/>
</dbReference>
<sequence length="222" mass="25579">MSTLTFWIDVDNTLIDNDRVKQDLFDQLQNLLGEKLNTRFWEVYEEVREEKSVVDIPLTLERLREETPLTEMNDETYKRAHAIFDDYPFDEQLYPHTLETLAHLGSLGTTVIVSDGDQVFQDNKIHQSGLAQAVEGRVLIYGHKQRHLDEIIARYPADHFVMIDDKPQILHETKAILGQRLTTVFVQQGKYAHANPPKGFTPTITVSTIADLHTYAAEQFLK</sequence>
<dbReference type="InterPro" id="IPR023214">
    <property type="entry name" value="HAD_sf"/>
</dbReference>
<organism evidence="1 2">
    <name type="scientific">Ktedonobacter racemifer DSM 44963</name>
    <dbReference type="NCBI Taxonomy" id="485913"/>
    <lineage>
        <taxon>Bacteria</taxon>
        <taxon>Bacillati</taxon>
        <taxon>Chloroflexota</taxon>
        <taxon>Ktedonobacteria</taxon>
        <taxon>Ktedonobacterales</taxon>
        <taxon>Ktedonobacteraceae</taxon>
        <taxon>Ktedonobacter</taxon>
    </lineage>
</organism>
<comment type="caution">
    <text evidence="1">The sequence shown here is derived from an EMBL/GenBank/DDBJ whole genome shotgun (WGS) entry which is preliminary data.</text>
</comment>
<evidence type="ECO:0000313" key="1">
    <source>
        <dbReference type="EMBL" id="EFH80577.1"/>
    </source>
</evidence>
<dbReference type="STRING" id="485913.Krac_1192"/>
<proteinExistence type="predicted"/>
<dbReference type="OrthoDB" id="152220at2"/>
<dbReference type="InParanoid" id="D6U6G6"/>
<dbReference type="RefSeq" id="WP_007923247.1">
    <property type="nucleotide sequence ID" value="NZ_ADVG01000005.1"/>
</dbReference>
<dbReference type="AlphaFoldDB" id="D6U6G6"/>
<gene>
    <name evidence="1" type="ORF">Krac_1192</name>
</gene>
<protein>
    <recommendedName>
        <fullName evidence="3">Haloacid dehalogenase domain protein hydrolase</fullName>
    </recommendedName>
</protein>
<name>D6U6G6_KTERA</name>
<dbReference type="eggNOG" id="COG0546">
    <property type="taxonomic scope" value="Bacteria"/>
</dbReference>